<dbReference type="Gene3D" id="2.10.50.10">
    <property type="entry name" value="Tumor Necrosis Factor Receptor, subunit A, domain 2"/>
    <property type="match status" value="2"/>
</dbReference>
<dbReference type="InterPro" id="IPR034034">
    <property type="entry name" value="TNFRSF21_N"/>
</dbReference>
<feature type="domain" description="TNFR-Cys" evidence="10">
    <location>
        <begin position="281"/>
        <end position="321"/>
    </location>
</feature>
<evidence type="ECO:0000313" key="11">
    <source>
        <dbReference type="EMBL" id="KAJ1149250.1"/>
    </source>
</evidence>
<dbReference type="FunFam" id="2.10.50.10:FF:000011">
    <property type="entry name" value="Tumor necrosis factor receptor superfamily member 21"/>
    <property type="match status" value="1"/>
</dbReference>
<dbReference type="FunFam" id="1.10.533.10:FF:000009">
    <property type="entry name" value="tumor necrosis factor receptor superfamily member 21"/>
    <property type="match status" value="1"/>
</dbReference>
<protein>
    <recommendedName>
        <fullName evidence="13">Tumor necrosis factor receptor superfamily member 21</fullName>
    </recommendedName>
</protein>
<evidence type="ECO:0000259" key="10">
    <source>
        <dbReference type="PROSITE" id="PS50050"/>
    </source>
</evidence>
<dbReference type="GO" id="GO:0005886">
    <property type="term" value="C:plasma membrane"/>
    <property type="evidence" value="ECO:0007669"/>
    <property type="project" value="TreeGrafter"/>
</dbReference>
<evidence type="ECO:0000256" key="8">
    <source>
        <dbReference type="SAM" id="Phobius"/>
    </source>
</evidence>
<dbReference type="GO" id="GO:0007165">
    <property type="term" value="P:signal transduction"/>
    <property type="evidence" value="ECO:0007669"/>
    <property type="project" value="InterPro"/>
</dbReference>
<evidence type="ECO:0000256" key="5">
    <source>
        <dbReference type="ARBA" id="ARBA00023180"/>
    </source>
</evidence>
<feature type="non-terminal residue" evidence="11">
    <location>
        <position position="1"/>
    </location>
</feature>
<feature type="disulfide bond" evidence="6">
    <location>
        <begin position="300"/>
        <end position="313"/>
    </location>
</feature>
<dbReference type="Pfam" id="PF00020">
    <property type="entry name" value="TNFR_c6"/>
    <property type="match status" value="2"/>
</dbReference>
<feature type="disulfide bond" evidence="6">
    <location>
        <begin position="282"/>
        <end position="297"/>
    </location>
</feature>
<dbReference type="CDD" id="cd08778">
    <property type="entry name" value="Death_TNFRSF21"/>
    <property type="match status" value="1"/>
</dbReference>
<evidence type="ECO:0000256" key="7">
    <source>
        <dbReference type="SAM" id="MobiDB-lite"/>
    </source>
</evidence>
<evidence type="ECO:0008006" key="13">
    <source>
        <dbReference type="Google" id="ProtNLM"/>
    </source>
</evidence>
<dbReference type="InterPro" id="IPR001368">
    <property type="entry name" value="TNFR/NGFR_Cys_rich_reg"/>
</dbReference>
<dbReference type="SUPFAM" id="SSF57586">
    <property type="entry name" value="TNF receptor-like"/>
    <property type="match status" value="2"/>
</dbReference>
<dbReference type="CDD" id="cd10583">
    <property type="entry name" value="TNFRSF21"/>
    <property type="match status" value="1"/>
</dbReference>
<dbReference type="InterPro" id="IPR034037">
    <property type="entry name" value="TNFRSF21_death"/>
</dbReference>
<dbReference type="GO" id="GO:0030889">
    <property type="term" value="P:negative regulation of B cell proliferation"/>
    <property type="evidence" value="ECO:0007669"/>
    <property type="project" value="TreeGrafter"/>
</dbReference>
<keyword evidence="2" id="KW-0732">Signal</keyword>
<dbReference type="SMART" id="SM00005">
    <property type="entry name" value="DEATH"/>
    <property type="match status" value="1"/>
</dbReference>
<dbReference type="SUPFAM" id="SSF47986">
    <property type="entry name" value="DEATH domain"/>
    <property type="match status" value="1"/>
</dbReference>
<dbReference type="GO" id="GO:0002250">
    <property type="term" value="P:adaptive immune response"/>
    <property type="evidence" value="ECO:0007669"/>
    <property type="project" value="TreeGrafter"/>
</dbReference>
<dbReference type="GO" id="GO:0097252">
    <property type="term" value="P:oligodendrocyte apoptotic process"/>
    <property type="evidence" value="ECO:0007669"/>
    <property type="project" value="TreeGrafter"/>
</dbReference>
<keyword evidence="8" id="KW-0472">Membrane</keyword>
<feature type="region of interest" description="Disordered" evidence="7">
    <location>
        <begin position="690"/>
        <end position="713"/>
    </location>
</feature>
<gene>
    <name evidence="11" type="ORF">NDU88_002065</name>
</gene>
<feature type="transmembrane region" description="Helical" evidence="8">
    <location>
        <begin position="525"/>
        <end position="545"/>
    </location>
</feature>
<dbReference type="PANTHER" id="PTHR46921:SF1">
    <property type="entry name" value="TUMOR NECROSIS FACTOR RECEPTOR SUPERFAMILY MEMBER 21"/>
    <property type="match status" value="1"/>
</dbReference>
<dbReference type="Gene3D" id="1.10.533.10">
    <property type="entry name" value="Death Domain, Fas"/>
    <property type="match status" value="2"/>
</dbReference>
<dbReference type="GO" id="GO:0031642">
    <property type="term" value="P:negative regulation of myelination"/>
    <property type="evidence" value="ECO:0007669"/>
    <property type="project" value="TreeGrafter"/>
</dbReference>
<dbReference type="GO" id="GO:0042130">
    <property type="term" value="P:negative regulation of T cell proliferation"/>
    <property type="evidence" value="ECO:0007669"/>
    <property type="project" value="TreeGrafter"/>
</dbReference>
<feature type="non-terminal residue" evidence="11">
    <location>
        <position position="828"/>
    </location>
</feature>
<dbReference type="PROSITE" id="PS50050">
    <property type="entry name" value="TNFR_NGFR_2"/>
    <property type="match status" value="1"/>
</dbReference>
<keyword evidence="3" id="KW-0677">Repeat</keyword>
<keyword evidence="8" id="KW-1133">Transmembrane helix</keyword>
<dbReference type="GO" id="GO:0051402">
    <property type="term" value="P:neuron apoptotic process"/>
    <property type="evidence" value="ECO:0007669"/>
    <property type="project" value="TreeGrafter"/>
</dbReference>
<name>A0AAV7RAU8_PLEWA</name>
<evidence type="ECO:0000259" key="9">
    <source>
        <dbReference type="PROSITE" id="PS50017"/>
    </source>
</evidence>
<evidence type="ECO:0000256" key="2">
    <source>
        <dbReference type="ARBA" id="ARBA00022729"/>
    </source>
</evidence>
<evidence type="ECO:0000256" key="6">
    <source>
        <dbReference type="PROSITE-ProRule" id="PRU00206"/>
    </source>
</evidence>
<feature type="repeat" description="TNFR-Cys" evidence="6">
    <location>
        <begin position="281"/>
        <end position="321"/>
    </location>
</feature>
<dbReference type="InterPro" id="IPR011029">
    <property type="entry name" value="DEATH-like_dom_sf"/>
</dbReference>
<dbReference type="InterPro" id="IPR000488">
    <property type="entry name" value="Death_dom"/>
</dbReference>
<keyword evidence="4 6" id="KW-1015">Disulfide bond</keyword>
<evidence type="ECO:0000313" key="12">
    <source>
        <dbReference type="Proteomes" id="UP001066276"/>
    </source>
</evidence>
<dbReference type="SMART" id="SM01411">
    <property type="entry name" value="Ephrin_rec_like"/>
    <property type="match status" value="2"/>
</dbReference>
<feature type="disulfide bond" evidence="6">
    <location>
        <begin position="303"/>
        <end position="321"/>
    </location>
</feature>
<dbReference type="SMART" id="SM00208">
    <property type="entry name" value="TNFR"/>
    <property type="match status" value="4"/>
</dbReference>
<dbReference type="InterPro" id="IPR022330">
    <property type="entry name" value="TNFR_21"/>
</dbReference>
<evidence type="ECO:0000256" key="3">
    <source>
        <dbReference type="ARBA" id="ARBA00022737"/>
    </source>
</evidence>
<accession>A0AAV7RAU8</accession>
<feature type="compositionally biased region" description="Polar residues" evidence="7">
    <location>
        <begin position="690"/>
        <end position="711"/>
    </location>
</feature>
<evidence type="ECO:0000256" key="1">
    <source>
        <dbReference type="ARBA" id="ARBA00022703"/>
    </source>
</evidence>
<keyword evidence="1" id="KW-0053">Apoptosis</keyword>
<keyword evidence="5" id="KW-0325">Glycoprotein</keyword>
<comment type="caution">
    <text evidence="11">The sequence shown here is derived from an EMBL/GenBank/DDBJ whole genome shotgun (WGS) entry which is preliminary data.</text>
</comment>
<keyword evidence="12" id="KW-1185">Reference proteome</keyword>
<sequence length="828" mass="90031">CIVHKKTPEGSNCFLVTSEGSGLCLPQAVRDVTQRPRRFPNLFLSDVTVGWWILSALFWILERRWNLHSAGWLLSLCDVTREAGPSDARPLPAEASLLVQSPPGPGWVAERSGCTAGALSLRARLSSTCSDGKPLPARRPEPHAAALLPETHAASANAPRQSPGIVGHGNPRGRLPGARAVTTRPAMGASCSGGRAGPAAARGRCQGHLSSICLVTIFLVMAGSTHAQYERLSLTEAKSLRFSKYRHTDRESHKQLICDKCPAGTYVSKHCTATDLRECSSCPEGTFTKHETGVERCHDCRSCTLPLVERTACTALSDRECTCPPGSFLFNETCVLHSVCPIGSGVRRKGSETEDVRCKTCAPGTFSDVPSSVLRCKNHTNCVEQGLVIIEPGTKERDNICGPLIANPTGATSDASPTTNTPKGPAFAVSVRPNVSIYAPQPTGIYNVTLKNETGGPDMGVAVTREPRHQQNHHPKKHAFIAGISLHSAGGVTGREGTKNSALKPTKRGQTRQHTHQHFDINEHLPWMIVLFLLLVLVVIVVCSVRRSSRTLKKGPRQDPSSIMEKAGLKQCTTLAQNREKWIYYCNGHGIDILKLVAAQVGSQWQDIYQFLCNASDREMAAFSNGYSADHERAYAALQHWTVRGPEVSLAKLISALRQHRRNDVVEKIRGLMEDTTQLEVENPALPANASQSCLSPAASSKPTNSASITVDPSPLEKNKGFFVDESEPLLRCDSTSSGSSALSRTGSFITKEKKDTVLRQVRLDPCDLQPIFDDMLHILNPEELHVIEAIPQAEDKLDRLFEIAGVKSQEASQTLLDSVYCHLPDLL</sequence>
<keyword evidence="8" id="KW-0812">Transmembrane</keyword>
<dbReference type="PROSITE" id="PS50017">
    <property type="entry name" value="DEATH_DOMAIN"/>
    <property type="match status" value="1"/>
</dbReference>
<dbReference type="PRINTS" id="PR01971">
    <property type="entry name" value="TNFACTORR21"/>
</dbReference>
<dbReference type="Pfam" id="PF00531">
    <property type="entry name" value="Death"/>
    <property type="match status" value="1"/>
</dbReference>
<feature type="region of interest" description="Disordered" evidence="7">
    <location>
        <begin position="492"/>
        <end position="513"/>
    </location>
</feature>
<dbReference type="Proteomes" id="UP001066276">
    <property type="component" value="Chromosome 5"/>
</dbReference>
<feature type="domain" description="Death" evidence="9">
    <location>
        <begin position="590"/>
        <end position="673"/>
    </location>
</feature>
<proteinExistence type="predicted"/>
<evidence type="ECO:0000256" key="4">
    <source>
        <dbReference type="ARBA" id="ARBA00023157"/>
    </source>
</evidence>
<feature type="transmembrane region" description="Helical" evidence="8">
    <location>
        <begin position="42"/>
        <end position="61"/>
    </location>
</feature>
<reference evidence="11" key="1">
    <citation type="journal article" date="2022" name="bioRxiv">
        <title>Sequencing and chromosome-scale assembly of the giantPleurodeles waltlgenome.</title>
        <authorList>
            <person name="Brown T."/>
            <person name="Elewa A."/>
            <person name="Iarovenko S."/>
            <person name="Subramanian E."/>
            <person name="Araus A.J."/>
            <person name="Petzold A."/>
            <person name="Susuki M."/>
            <person name="Suzuki K.-i.T."/>
            <person name="Hayashi T."/>
            <person name="Toyoda A."/>
            <person name="Oliveira C."/>
            <person name="Osipova E."/>
            <person name="Leigh N.D."/>
            <person name="Simon A."/>
            <person name="Yun M.H."/>
        </authorList>
    </citation>
    <scope>NUCLEOTIDE SEQUENCE</scope>
    <source>
        <strain evidence="11">20211129_DDA</strain>
        <tissue evidence="11">Liver</tissue>
    </source>
</reference>
<dbReference type="PANTHER" id="PTHR46921">
    <property type="entry name" value="TUMOR NECROSIS FACTOR RECEPTOR SUPERFAMILY MEMBER 21"/>
    <property type="match status" value="1"/>
</dbReference>
<dbReference type="GO" id="GO:0006959">
    <property type="term" value="P:humoral immune response"/>
    <property type="evidence" value="ECO:0007669"/>
    <property type="project" value="TreeGrafter"/>
</dbReference>
<dbReference type="AlphaFoldDB" id="A0AAV7RAU8"/>
<dbReference type="EMBL" id="JANPWB010000009">
    <property type="protein sequence ID" value="KAJ1149250.1"/>
    <property type="molecule type" value="Genomic_DNA"/>
</dbReference>
<organism evidence="11 12">
    <name type="scientific">Pleurodeles waltl</name>
    <name type="common">Iberian ribbed newt</name>
    <dbReference type="NCBI Taxonomy" id="8319"/>
    <lineage>
        <taxon>Eukaryota</taxon>
        <taxon>Metazoa</taxon>
        <taxon>Chordata</taxon>
        <taxon>Craniata</taxon>
        <taxon>Vertebrata</taxon>
        <taxon>Euteleostomi</taxon>
        <taxon>Amphibia</taxon>
        <taxon>Batrachia</taxon>
        <taxon>Caudata</taxon>
        <taxon>Salamandroidea</taxon>
        <taxon>Salamandridae</taxon>
        <taxon>Pleurodelinae</taxon>
        <taxon>Pleurodeles</taxon>
    </lineage>
</organism>